<accession>A0A665VWQ4</accession>
<dbReference type="GO" id="GO:0003677">
    <property type="term" value="F:DNA binding"/>
    <property type="evidence" value="ECO:0007669"/>
    <property type="project" value="UniProtKB-KW"/>
</dbReference>
<dbReference type="Ensembl" id="ENSENLT00000037053.1">
    <property type="protein sequence ID" value="ENSENLP00000036095.1"/>
    <property type="gene ID" value="ENSENLG00000015715.1"/>
</dbReference>
<gene>
    <name evidence="13" type="primary">nusap1</name>
</gene>
<comment type="similarity">
    <text evidence="3">Belongs to the NUSAP family.</text>
</comment>
<feature type="compositionally biased region" description="Basic and acidic residues" evidence="12">
    <location>
        <begin position="430"/>
        <end position="447"/>
    </location>
</feature>
<reference evidence="13" key="1">
    <citation type="submission" date="2021-04" db="EMBL/GenBank/DDBJ databases">
        <authorList>
            <consortium name="Wellcome Sanger Institute Data Sharing"/>
        </authorList>
    </citation>
    <scope>NUCLEOTIDE SEQUENCE [LARGE SCALE GENOMIC DNA]</scope>
</reference>
<dbReference type="GO" id="GO:0008017">
    <property type="term" value="F:microtubule binding"/>
    <property type="evidence" value="ECO:0007669"/>
    <property type="project" value="TreeGrafter"/>
</dbReference>
<dbReference type="RefSeq" id="XP_029349261.1">
    <property type="nucleotide sequence ID" value="XM_029493401.1"/>
</dbReference>
<dbReference type="AlphaFoldDB" id="A0A665VWQ4"/>
<evidence type="ECO:0000256" key="11">
    <source>
        <dbReference type="ARBA" id="ARBA00023306"/>
    </source>
</evidence>
<keyword evidence="9" id="KW-0206">Cytoskeleton</keyword>
<dbReference type="PANTHER" id="PTHR15874">
    <property type="entry name" value="NUCLEOLAR AND SPINDLE-ASSOCIATED PROTEIN 1"/>
    <property type="match status" value="1"/>
</dbReference>
<feature type="region of interest" description="Disordered" evidence="12">
    <location>
        <begin position="322"/>
        <end position="348"/>
    </location>
</feature>
<feature type="region of interest" description="Disordered" evidence="12">
    <location>
        <begin position="389"/>
        <end position="447"/>
    </location>
</feature>
<feature type="compositionally biased region" description="Polar residues" evidence="12">
    <location>
        <begin position="406"/>
        <end position="421"/>
    </location>
</feature>
<dbReference type="GeneID" id="115035525"/>
<name>A0A665VWQ4_ECHNA</name>
<dbReference type="Proteomes" id="UP000472264">
    <property type="component" value="Chromosome 22"/>
</dbReference>
<evidence type="ECO:0000256" key="3">
    <source>
        <dbReference type="ARBA" id="ARBA00009702"/>
    </source>
</evidence>
<reference evidence="13" key="2">
    <citation type="submission" date="2025-08" db="UniProtKB">
        <authorList>
            <consortium name="Ensembl"/>
        </authorList>
    </citation>
    <scope>IDENTIFICATION</scope>
</reference>
<dbReference type="FunCoup" id="A0A665VWQ4">
    <property type="interactions" value="1336"/>
</dbReference>
<dbReference type="Pfam" id="PF16006">
    <property type="entry name" value="NUSAP"/>
    <property type="match status" value="1"/>
</dbReference>
<dbReference type="GO" id="GO:0072686">
    <property type="term" value="C:mitotic spindle"/>
    <property type="evidence" value="ECO:0007669"/>
    <property type="project" value="TreeGrafter"/>
</dbReference>
<organism evidence="13 14">
    <name type="scientific">Echeneis naucrates</name>
    <name type="common">Live sharksucker</name>
    <dbReference type="NCBI Taxonomy" id="173247"/>
    <lineage>
        <taxon>Eukaryota</taxon>
        <taxon>Metazoa</taxon>
        <taxon>Chordata</taxon>
        <taxon>Craniata</taxon>
        <taxon>Vertebrata</taxon>
        <taxon>Euteleostomi</taxon>
        <taxon>Actinopterygii</taxon>
        <taxon>Neopterygii</taxon>
        <taxon>Teleostei</taxon>
        <taxon>Neoteleostei</taxon>
        <taxon>Acanthomorphata</taxon>
        <taxon>Carangaria</taxon>
        <taxon>Carangiformes</taxon>
        <taxon>Echeneidae</taxon>
        <taxon>Echeneis</taxon>
    </lineage>
</organism>
<evidence type="ECO:0000256" key="4">
    <source>
        <dbReference type="ARBA" id="ARBA00022490"/>
    </source>
</evidence>
<keyword evidence="6" id="KW-0493">Microtubule</keyword>
<evidence type="ECO:0000313" key="13">
    <source>
        <dbReference type="Ensembl" id="ENSENLP00000036095.1"/>
    </source>
</evidence>
<evidence type="ECO:0000313" key="14">
    <source>
        <dbReference type="Proteomes" id="UP000472264"/>
    </source>
</evidence>
<sequence length="460" mass="50955">MDLDSMKYAELRSLAKELGLKANMKADKLLKLIKQHYEQEENKEEEQGQDADEAGAQEDENAGRGGAEESTDETSKEYVSSTAVFVNTRRGKGNGTKRKIPDAAAAAEGVTEEMASTVPGGARGAKKRKVSSVKDASESETALPTKPEPSSVQQQDEAPVSSDTEKASKVVKPGKIPRHQGLQEKKRQMLKPVTPNFKKLHEAHFNKMESIDTYVQRKTKQIETYRNAVKELKLSDKTKLQQADPKTKVKANQNRATMFSPVPLNTKTADGKRRHTLLSASKPPQTKPAAKEEATFRPTVLSTRRINVRFSEATLGNEHKRSLVKTPARMSPCVTSSTPKPNKMKTSTFSATKIPGPFVFAGNTSMSATPGTQKKPSFDLKASLSRPLTYKPHKGKLKPFGDTKETTTGAENKSLISNSHQKNYKQHKVQTREDRRAKHMEGRKQKKENMLGARRGLVMM</sequence>
<evidence type="ECO:0000256" key="9">
    <source>
        <dbReference type="ARBA" id="ARBA00023212"/>
    </source>
</evidence>
<feature type="compositionally biased region" description="Basic residues" evidence="12">
    <location>
        <begin position="89"/>
        <end position="98"/>
    </location>
</feature>
<evidence type="ECO:0000256" key="10">
    <source>
        <dbReference type="ARBA" id="ARBA00023242"/>
    </source>
</evidence>
<dbReference type="OrthoDB" id="3258416at2759"/>
<protein>
    <recommendedName>
        <fullName evidence="15">SAP domain-containing protein</fullName>
    </recommendedName>
</protein>
<keyword evidence="7" id="KW-0498">Mitosis</keyword>
<evidence type="ECO:0000256" key="7">
    <source>
        <dbReference type="ARBA" id="ARBA00022776"/>
    </source>
</evidence>
<dbReference type="CTD" id="51203"/>
<feature type="region of interest" description="Disordered" evidence="12">
    <location>
        <begin position="37"/>
        <end position="192"/>
    </location>
</feature>
<dbReference type="OMA" id="PHVTMSG"/>
<reference evidence="13" key="3">
    <citation type="submission" date="2025-09" db="UniProtKB">
        <authorList>
            <consortium name="Ensembl"/>
        </authorList>
    </citation>
    <scope>IDENTIFICATION</scope>
</reference>
<evidence type="ECO:0008006" key="15">
    <source>
        <dbReference type="Google" id="ProtNLM"/>
    </source>
</evidence>
<evidence type="ECO:0000256" key="5">
    <source>
        <dbReference type="ARBA" id="ARBA00022618"/>
    </source>
</evidence>
<keyword evidence="8" id="KW-0238">DNA-binding</keyword>
<keyword evidence="5" id="KW-0132">Cell division</keyword>
<evidence type="ECO:0000256" key="12">
    <source>
        <dbReference type="SAM" id="MobiDB-lite"/>
    </source>
</evidence>
<dbReference type="GO" id="GO:0005730">
    <property type="term" value="C:nucleolus"/>
    <property type="evidence" value="ECO:0007669"/>
    <property type="project" value="TreeGrafter"/>
</dbReference>
<feature type="compositionally biased region" description="Acidic residues" evidence="12">
    <location>
        <begin position="41"/>
        <end position="60"/>
    </location>
</feature>
<evidence type="ECO:0000256" key="8">
    <source>
        <dbReference type="ARBA" id="ARBA00023125"/>
    </source>
</evidence>
<keyword evidence="10" id="KW-0539">Nucleus</keyword>
<evidence type="ECO:0000256" key="2">
    <source>
        <dbReference type="ARBA" id="ARBA00004186"/>
    </source>
</evidence>
<keyword evidence="11" id="KW-0131">Cell cycle</keyword>
<proteinExistence type="inferred from homology"/>
<dbReference type="GO" id="GO:0005874">
    <property type="term" value="C:microtubule"/>
    <property type="evidence" value="ECO:0007669"/>
    <property type="project" value="UniProtKB-KW"/>
</dbReference>
<dbReference type="GO" id="GO:0040001">
    <property type="term" value="P:establishment of mitotic spindle localization"/>
    <property type="evidence" value="ECO:0007669"/>
    <property type="project" value="InterPro"/>
</dbReference>
<keyword evidence="14" id="KW-1185">Reference proteome</keyword>
<evidence type="ECO:0000256" key="6">
    <source>
        <dbReference type="ARBA" id="ARBA00022701"/>
    </source>
</evidence>
<dbReference type="GO" id="GO:0000281">
    <property type="term" value="P:mitotic cytokinesis"/>
    <property type="evidence" value="ECO:0007669"/>
    <property type="project" value="InterPro"/>
</dbReference>
<dbReference type="InterPro" id="IPR026756">
    <property type="entry name" value="NuSAP"/>
</dbReference>
<dbReference type="PANTHER" id="PTHR15874:SF1">
    <property type="entry name" value="NUCLEOLAR AND SPINDLE-ASSOCIATED PROTEIN 1"/>
    <property type="match status" value="1"/>
</dbReference>
<feature type="compositionally biased region" description="Polar residues" evidence="12">
    <location>
        <begin position="333"/>
        <end position="348"/>
    </location>
</feature>
<keyword evidence="4" id="KW-0963">Cytoplasm</keyword>
<evidence type="ECO:0000256" key="1">
    <source>
        <dbReference type="ARBA" id="ARBA00004123"/>
    </source>
</evidence>
<dbReference type="GO" id="GO:0007076">
    <property type="term" value="P:mitotic chromosome condensation"/>
    <property type="evidence" value="ECO:0007669"/>
    <property type="project" value="TreeGrafter"/>
</dbReference>
<comment type="subcellular location">
    <subcellularLocation>
        <location evidence="2">Cytoplasm</location>
        <location evidence="2">Cytoskeleton</location>
        <location evidence="2">Spindle</location>
    </subcellularLocation>
    <subcellularLocation>
        <location evidence="1">Nucleus</location>
    </subcellularLocation>
</comment>
<dbReference type="InParanoid" id="A0A665VWQ4"/>